<dbReference type="GO" id="GO:0033627">
    <property type="term" value="P:cell adhesion mediated by integrin"/>
    <property type="evidence" value="ECO:0007669"/>
    <property type="project" value="TreeGrafter"/>
</dbReference>
<name>A0A6J8AYJ4_MYTCO</name>
<dbReference type="AlphaFoldDB" id="A0A6J8AYJ4"/>
<evidence type="ECO:0000256" key="9">
    <source>
        <dbReference type="ARBA" id="ARBA00023136"/>
    </source>
</evidence>
<accession>A0A6J8AYJ4</accession>
<dbReference type="GO" id="GO:0007229">
    <property type="term" value="P:integrin-mediated signaling pathway"/>
    <property type="evidence" value="ECO:0007669"/>
    <property type="project" value="UniProtKB-KW"/>
</dbReference>
<dbReference type="OrthoDB" id="410592at2759"/>
<evidence type="ECO:0000256" key="12">
    <source>
        <dbReference type="RuleBase" id="RU000633"/>
    </source>
</evidence>
<dbReference type="InterPro" id="IPR036465">
    <property type="entry name" value="vWFA_dom_sf"/>
</dbReference>
<dbReference type="SUPFAM" id="SSF103575">
    <property type="entry name" value="Plexin repeat"/>
    <property type="match status" value="1"/>
</dbReference>
<feature type="signal peptide" evidence="13">
    <location>
        <begin position="1"/>
        <end position="27"/>
    </location>
</feature>
<sequence length="192" mass="21875">MELTRSVFKIEWILLLIFVLNCIYVNGQCSGKRCGECIVSGLNCLWCKQKNYNETRCAVEATLTSNGCSSSEIVRHPVSSIQNIKDTPLQDGGPNKEPIQLQPQEVKIRLVPNEDFKWSFMYRVAENFPVDIYFLVDPSYTMRNLRTQLADLADDIGTSIGQLTNDYRFGYGTSMDKVTFYPTLIQYQNGSK</sequence>
<dbReference type="SUPFAM" id="SSF53300">
    <property type="entry name" value="vWA-like"/>
    <property type="match status" value="1"/>
</dbReference>
<evidence type="ECO:0000259" key="14">
    <source>
        <dbReference type="SMART" id="SM00187"/>
    </source>
</evidence>
<dbReference type="Pfam" id="PF17205">
    <property type="entry name" value="PSI_integrin"/>
    <property type="match status" value="1"/>
</dbReference>
<keyword evidence="8 12" id="KW-0401">Integrin</keyword>
<dbReference type="GO" id="GO:0008305">
    <property type="term" value="C:integrin complex"/>
    <property type="evidence" value="ECO:0007669"/>
    <property type="project" value="TreeGrafter"/>
</dbReference>
<reference evidence="15 16" key="1">
    <citation type="submission" date="2020-06" db="EMBL/GenBank/DDBJ databases">
        <authorList>
            <person name="Li R."/>
            <person name="Bekaert M."/>
        </authorList>
    </citation>
    <scope>NUCLEOTIDE SEQUENCE [LARGE SCALE GENOMIC DNA]</scope>
    <source>
        <strain evidence="16">wild</strain>
    </source>
</reference>
<keyword evidence="10" id="KW-1015">Disulfide bond</keyword>
<keyword evidence="11" id="KW-0325">Glycoprotein</keyword>
<dbReference type="Pfam" id="PF00362">
    <property type="entry name" value="Integrin_beta"/>
    <property type="match status" value="1"/>
</dbReference>
<evidence type="ECO:0000256" key="4">
    <source>
        <dbReference type="ARBA" id="ARBA00022692"/>
    </source>
</evidence>
<evidence type="ECO:0000256" key="13">
    <source>
        <dbReference type="SAM" id="SignalP"/>
    </source>
</evidence>
<keyword evidence="3" id="KW-0245">EGF-like domain</keyword>
<dbReference type="Gene3D" id="3.30.1680.10">
    <property type="entry name" value="ligand-binding face of the semaphorins, domain 2"/>
    <property type="match status" value="1"/>
</dbReference>
<gene>
    <name evidence="15" type="ORF">MCOR_12770</name>
</gene>
<dbReference type="GO" id="GO:0007160">
    <property type="term" value="P:cell-matrix adhesion"/>
    <property type="evidence" value="ECO:0007669"/>
    <property type="project" value="TreeGrafter"/>
</dbReference>
<evidence type="ECO:0000313" key="16">
    <source>
        <dbReference type="Proteomes" id="UP000507470"/>
    </source>
</evidence>
<evidence type="ECO:0000256" key="10">
    <source>
        <dbReference type="ARBA" id="ARBA00023157"/>
    </source>
</evidence>
<dbReference type="InterPro" id="IPR033760">
    <property type="entry name" value="Integrin_beta_N"/>
</dbReference>
<evidence type="ECO:0000256" key="6">
    <source>
        <dbReference type="ARBA" id="ARBA00022737"/>
    </source>
</evidence>
<comment type="similarity">
    <text evidence="2 12">Belongs to the integrin beta chain family.</text>
</comment>
<feature type="chain" id="PRO_5026889132" description="Integrin beta" evidence="13">
    <location>
        <begin position="28"/>
        <end position="192"/>
    </location>
</feature>
<dbReference type="PANTHER" id="PTHR10082">
    <property type="entry name" value="INTEGRIN BETA SUBUNIT"/>
    <property type="match status" value="1"/>
</dbReference>
<evidence type="ECO:0000256" key="1">
    <source>
        <dbReference type="ARBA" id="ARBA00004479"/>
    </source>
</evidence>
<dbReference type="EMBL" id="CACVKT020002169">
    <property type="protein sequence ID" value="CAC5375974.1"/>
    <property type="molecule type" value="Genomic_DNA"/>
</dbReference>
<feature type="domain" description="Integrin beta subunit VWA" evidence="14">
    <location>
        <begin position="33"/>
        <end position="192"/>
    </location>
</feature>
<dbReference type="GO" id="GO:0098609">
    <property type="term" value="P:cell-cell adhesion"/>
    <property type="evidence" value="ECO:0007669"/>
    <property type="project" value="TreeGrafter"/>
</dbReference>
<evidence type="ECO:0000313" key="15">
    <source>
        <dbReference type="EMBL" id="CAC5375974.1"/>
    </source>
</evidence>
<dbReference type="GO" id="GO:0005178">
    <property type="term" value="F:integrin binding"/>
    <property type="evidence" value="ECO:0007669"/>
    <property type="project" value="TreeGrafter"/>
</dbReference>
<keyword evidence="7" id="KW-1133">Transmembrane helix</keyword>
<dbReference type="InterPro" id="IPR002369">
    <property type="entry name" value="Integrin_bsu_VWA"/>
</dbReference>
<keyword evidence="12" id="KW-0130">Cell adhesion</keyword>
<evidence type="ECO:0000256" key="5">
    <source>
        <dbReference type="ARBA" id="ARBA00022729"/>
    </source>
</evidence>
<dbReference type="SMART" id="SM00187">
    <property type="entry name" value="INB"/>
    <property type="match status" value="1"/>
</dbReference>
<proteinExistence type="inferred from homology"/>
<evidence type="ECO:0000256" key="8">
    <source>
        <dbReference type="ARBA" id="ARBA00023037"/>
    </source>
</evidence>
<dbReference type="PRINTS" id="PR01186">
    <property type="entry name" value="INTEGRINB"/>
</dbReference>
<dbReference type="GO" id="GO:0009986">
    <property type="term" value="C:cell surface"/>
    <property type="evidence" value="ECO:0007669"/>
    <property type="project" value="TreeGrafter"/>
</dbReference>
<protein>
    <recommendedName>
        <fullName evidence="12">Integrin beta</fullName>
    </recommendedName>
</protein>
<dbReference type="Gene3D" id="3.40.50.410">
    <property type="entry name" value="von Willebrand factor, type A domain"/>
    <property type="match status" value="1"/>
</dbReference>
<dbReference type="PANTHER" id="PTHR10082:SF60">
    <property type="entry name" value="INTEGRIN BETA-PS"/>
    <property type="match status" value="1"/>
</dbReference>
<dbReference type="InterPro" id="IPR015812">
    <property type="entry name" value="Integrin_bsu"/>
</dbReference>
<keyword evidence="4 12" id="KW-0812">Transmembrane</keyword>
<comment type="subcellular location">
    <subcellularLocation>
        <location evidence="12">Cell membrane</location>
        <topology evidence="12">Single-pass type I membrane protein</topology>
    </subcellularLocation>
    <subcellularLocation>
        <location evidence="1">Membrane</location>
        <topology evidence="1">Single-pass type I membrane protein</topology>
    </subcellularLocation>
</comment>
<keyword evidence="9" id="KW-0472">Membrane</keyword>
<organism evidence="15 16">
    <name type="scientific">Mytilus coruscus</name>
    <name type="common">Sea mussel</name>
    <dbReference type="NCBI Taxonomy" id="42192"/>
    <lineage>
        <taxon>Eukaryota</taxon>
        <taxon>Metazoa</taxon>
        <taxon>Spiralia</taxon>
        <taxon>Lophotrochozoa</taxon>
        <taxon>Mollusca</taxon>
        <taxon>Bivalvia</taxon>
        <taxon>Autobranchia</taxon>
        <taxon>Pteriomorphia</taxon>
        <taxon>Mytilida</taxon>
        <taxon>Mytiloidea</taxon>
        <taxon>Mytilidae</taxon>
        <taxon>Mytilinae</taxon>
        <taxon>Mytilus</taxon>
    </lineage>
</organism>
<keyword evidence="6" id="KW-0677">Repeat</keyword>
<evidence type="ECO:0000256" key="11">
    <source>
        <dbReference type="ARBA" id="ARBA00023180"/>
    </source>
</evidence>
<evidence type="ECO:0000256" key="2">
    <source>
        <dbReference type="ARBA" id="ARBA00007449"/>
    </source>
</evidence>
<evidence type="ECO:0000256" key="3">
    <source>
        <dbReference type="ARBA" id="ARBA00022536"/>
    </source>
</evidence>
<keyword evidence="5 13" id="KW-0732">Signal</keyword>
<dbReference type="GO" id="GO:0005925">
    <property type="term" value="C:focal adhesion"/>
    <property type="evidence" value="ECO:0007669"/>
    <property type="project" value="TreeGrafter"/>
</dbReference>
<dbReference type="GO" id="GO:0016477">
    <property type="term" value="P:cell migration"/>
    <property type="evidence" value="ECO:0007669"/>
    <property type="project" value="TreeGrafter"/>
</dbReference>
<evidence type="ECO:0000256" key="7">
    <source>
        <dbReference type="ARBA" id="ARBA00022989"/>
    </source>
</evidence>
<keyword evidence="16" id="KW-1185">Reference proteome</keyword>
<dbReference type="Proteomes" id="UP000507470">
    <property type="component" value="Unassembled WGS sequence"/>
</dbReference>